<proteinExistence type="predicted"/>
<evidence type="ECO:0000313" key="2">
    <source>
        <dbReference type="EMBL" id="KAK6353999.1"/>
    </source>
</evidence>
<keyword evidence="3" id="KW-1185">Reference proteome</keyword>
<dbReference type="PRINTS" id="PR01217">
    <property type="entry name" value="PRICHEXTENSN"/>
</dbReference>
<evidence type="ECO:0000256" key="1">
    <source>
        <dbReference type="SAM" id="SignalP"/>
    </source>
</evidence>
<accession>A0AAV9V310</accession>
<feature type="chain" id="PRO_5043620196" evidence="1">
    <location>
        <begin position="24"/>
        <end position="272"/>
    </location>
</feature>
<protein>
    <submittedName>
        <fullName evidence="2">Uncharacterized protein</fullName>
    </submittedName>
</protein>
<gene>
    <name evidence="2" type="ORF">TWF730_008419</name>
</gene>
<evidence type="ECO:0000313" key="3">
    <source>
        <dbReference type="Proteomes" id="UP001373714"/>
    </source>
</evidence>
<dbReference type="AlphaFoldDB" id="A0AAV9V310"/>
<sequence length="272" mass="28523">MKTAFIAVSFGALVAALPQDGYGYVTRVTTRITKSPRPTTTTSCSITLCADYVNSCGMGYGGCYPACPGLPTPTFTPPPCPTTRPTTTSCDITICADYINSCGMGYGGCYPACPGLPTPTFTPPPCPTTTKPTKTTTKKPCQTICVDAVNECGIRYGGCYCSEEPFPYTKPPCPSKTTTKPTPTPAGPRKCGGLRGLQCNKGEICIDDPKSSCGIAVDCLGICIVEQFCGGFAGFQCKNKTDVCIDDPRDDCDPKNGGADCGGLCVPKTWVY</sequence>
<comment type="caution">
    <text evidence="2">The sequence shown here is derived from an EMBL/GenBank/DDBJ whole genome shotgun (WGS) entry which is preliminary data.</text>
</comment>
<dbReference type="Proteomes" id="UP001373714">
    <property type="component" value="Unassembled WGS sequence"/>
</dbReference>
<dbReference type="EMBL" id="JAVHNS010000005">
    <property type="protein sequence ID" value="KAK6353999.1"/>
    <property type="molecule type" value="Genomic_DNA"/>
</dbReference>
<keyword evidence="1" id="KW-0732">Signal</keyword>
<name>A0AAV9V310_9PEZI</name>
<organism evidence="2 3">
    <name type="scientific">Orbilia blumenaviensis</name>
    <dbReference type="NCBI Taxonomy" id="1796055"/>
    <lineage>
        <taxon>Eukaryota</taxon>
        <taxon>Fungi</taxon>
        <taxon>Dikarya</taxon>
        <taxon>Ascomycota</taxon>
        <taxon>Pezizomycotina</taxon>
        <taxon>Orbiliomycetes</taxon>
        <taxon>Orbiliales</taxon>
        <taxon>Orbiliaceae</taxon>
        <taxon>Orbilia</taxon>
    </lineage>
</organism>
<reference evidence="2 3" key="1">
    <citation type="submission" date="2019-10" db="EMBL/GenBank/DDBJ databases">
        <authorList>
            <person name="Palmer J.M."/>
        </authorList>
    </citation>
    <scope>NUCLEOTIDE SEQUENCE [LARGE SCALE GENOMIC DNA]</scope>
    <source>
        <strain evidence="2 3">TWF730</strain>
    </source>
</reference>
<feature type="signal peptide" evidence="1">
    <location>
        <begin position="1"/>
        <end position="23"/>
    </location>
</feature>